<keyword evidence="6 7" id="KW-0472">Membrane</keyword>
<gene>
    <name evidence="9" type="ORF">N7539_004067</name>
</gene>
<keyword evidence="2" id="KW-0813">Transport</keyword>
<organism evidence="9 10">
    <name type="scientific">Penicillium diatomitis</name>
    <dbReference type="NCBI Taxonomy" id="2819901"/>
    <lineage>
        <taxon>Eukaryota</taxon>
        <taxon>Fungi</taxon>
        <taxon>Dikarya</taxon>
        <taxon>Ascomycota</taxon>
        <taxon>Pezizomycotina</taxon>
        <taxon>Eurotiomycetes</taxon>
        <taxon>Eurotiomycetidae</taxon>
        <taxon>Eurotiales</taxon>
        <taxon>Aspergillaceae</taxon>
        <taxon>Penicillium</taxon>
    </lineage>
</organism>
<evidence type="ECO:0000313" key="10">
    <source>
        <dbReference type="Proteomes" id="UP001148312"/>
    </source>
</evidence>
<keyword evidence="4 7" id="KW-1133">Transmembrane helix</keyword>
<evidence type="ECO:0000256" key="5">
    <source>
        <dbReference type="ARBA" id="ARBA00023065"/>
    </source>
</evidence>
<dbReference type="InterPro" id="IPR017927">
    <property type="entry name" value="FAD-bd_FR_type"/>
</dbReference>
<dbReference type="PANTHER" id="PTHR32361">
    <property type="entry name" value="FERRIC/CUPRIC REDUCTASE TRANSMEMBRANE COMPONENT"/>
    <property type="match status" value="1"/>
</dbReference>
<dbReference type="InterPro" id="IPR039261">
    <property type="entry name" value="FNR_nucleotide-bd"/>
</dbReference>
<protein>
    <recommendedName>
        <fullName evidence="8">FAD-binding FR-type domain-containing protein</fullName>
    </recommendedName>
</protein>
<dbReference type="PROSITE" id="PS51384">
    <property type="entry name" value="FAD_FR"/>
    <property type="match status" value="1"/>
</dbReference>
<feature type="transmembrane region" description="Helical" evidence="7">
    <location>
        <begin position="98"/>
        <end position="120"/>
    </location>
</feature>
<evidence type="ECO:0000259" key="8">
    <source>
        <dbReference type="PROSITE" id="PS51384"/>
    </source>
</evidence>
<keyword evidence="5" id="KW-0406">Ion transport</keyword>
<dbReference type="GO" id="GO:0006826">
    <property type="term" value="P:iron ion transport"/>
    <property type="evidence" value="ECO:0007669"/>
    <property type="project" value="TreeGrafter"/>
</dbReference>
<reference evidence="9" key="1">
    <citation type="submission" date="2022-12" db="EMBL/GenBank/DDBJ databases">
        <authorList>
            <person name="Petersen C."/>
        </authorList>
    </citation>
    <scope>NUCLEOTIDE SEQUENCE</scope>
    <source>
        <strain evidence="9">IBT 30728</strain>
    </source>
</reference>
<proteinExistence type="predicted"/>
<dbReference type="PANTHER" id="PTHR32361:SF26">
    <property type="entry name" value="FAD-BINDING 8 DOMAIN-CONTAINING PROTEIN-RELATED"/>
    <property type="match status" value="1"/>
</dbReference>
<feature type="transmembrane region" description="Helical" evidence="7">
    <location>
        <begin position="127"/>
        <end position="146"/>
    </location>
</feature>
<keyword evidence="10" id="KW-1185">Reference proteome</keyword>
<dbReference type="InterPro" id="IPR013112">
    <property type="entry name" value="FAD-bd_8"/>
</dbReference>
<evidence type="ECO:0000256" key="4">
    <source>
        <dbReference type="ARBA" id="ARBA00022989"/>
    </source>
</evidence>
<dbReference type="AlphaFoldDB" id="A0A9X0BYG5"/>
<dbReference type="Gene3D" id="3.40.50.80">
    <property type="entry name" value="Nucleotide-binding domain of ferredoxin-NADP reductase (FNR) module"/>
    <property type="match status" value="1"/>
</dbReference>
<feature type="transmembrane region" description="Helical" evidence="7">
    <location>
        <begin position="158"/>
        <end position="179"/>
    </location>
</feature>
<dbReference type="InterPro" id="IPR051410">
    <property type="entry name" value="Ferric/Cupric_Reductase"/>
</dbReference>
<dbReference type="RefSeq" id="XP_056791210.1">
    <property type="nucleotide sequence ID" value="XM_056933669.1"/>
</dbReference>
<dbReference type="GO" id="GO:0005886">
    <property type="term" value="C:plasma membrane"/>
    <property type="evidence" value="ECO:0007669"/>
    <property type="project" value="TreeGrafter"/>
</dbReference>
<dbReference type="Pfam" id="PF01794">
    <property type="entry name" value="Ferric_reduct"/>
    <property type="match status" value="1"/>
</dbReference>
<comment type="caution">
    <text evidence="9">The sequence shown here is derived from an EMBL/GenBank/DDBJ whole genome shotgun (WGS) entry which is preliminary data.</text>
</comment>
<accession>A0A9X0BYG5</accession>
<reference evidence="9" key="2">
    <citation type="journal article" date="2023" name="IMA Fungus">
        <title>Comparative genomic study of the Penicillium genus elucidates a diverse pangenome and 15 lateral gene transfer events.</title>
        <authorList>
            <person name="Petersen C."/>
            <person name="Sorensen T."/>
            <person name="Nielsen M.R."/>
            <person name="Sondergaard T.E."/>
            <person name="Sorensen J.L."/>
            <person name="Fitzpatrick D.A."/>
            <person name="Frisvad J.C."/>
            <person name="Nielsen K.L."/>
        </authorList>
    </citation>
    <scope>NUCLEOTIDE SEQUENCE</scope>
    <source>
        <strain evidence="9">IBT 30728</strain>
    </source>
</reference>
<feature type="transmembrane region" description="Helical" evidence="7">
    <location>
        <begin position="215"/>
        <end position="242"/>
    </location>
</feature>
<sequence length="526" mass="59797">MEFTIIYAIAAGSLLTMLFLIRIAPSFLNLLRILSFLITKHLTYPYLWGRHRLVAPCTRADALLYIVYAVANVFFIAFDTPSTTLARDRAGTLSVINMSFLFLAHHLGFLANAMGVSLMMCKRIHRAVGWMTSILLILHIIMALIIEQKGWSLREKPNLFAFIGAVMMAALLLLSFPVVRRFLYEPFLRLHQALAAACIYFVWHHLPSDTLLPRLYVYIPLGIMLLAFLVEVFLFIVGNGVFPSRPYSRASIRCDQVQQTPIEGKEMTPLKVRVALARPIHIQAGQYINLWIPVASLFSWVQTHPFMVTSWSPEKQDVLELFVQPRKGLTETIHHRTALDGYTSLTAFVTGPYGVSKSVDHYECVLAIATDFGIAGVISYLKKLLYGYNTCTSQVRRVHFVWEVQTLDIAVAAQPLLNSLLSDDVLDDGYILEMSFYVASNQMIEHGKPFGQHRRATVFNGKPRYDQIISKEASGRNIKRLANTHEARDAYFLVSASHEVRDLSREIVRKHLEQKVRLYETEFQPS</sequence>
<feature type="transmembrane region" description="Helical" evidence="7">
    <location>
        <begin position="30"/>
        <end position="48"/>
    </location>
</feature>
<evidence type="ECO:0000256" key="1">
    <source>
        <dbReference type="ARBA" id="ARBA00004141"/>
    </source>
</evidence>
<dbReference type="Proteomes" id="UP001148312">
    <property type="component" value="Unassembled WGS sequence"/>
</dbReference>
<evidence type="ECO:0000256" key="6">
    <source>
        <dbReference type="ARBA" id="ARBA00023136"/>
    </source>
</evidence>
<dbReference type="InterPro" id="IPR013130">
    <property type="entry name" value="Fe3_Rdtase_TM_dom"/>
</dbReference>
<feature type="domain" description="FAD-binding FR-type" evidence="8">
    <location>
        <begin position="249"/>
        <end position="359"/>
    </location>
</feature>
<dbReference type="EMBL" id="JAPWDQ010000004">
    <property type="protein sequence ID" value="KAJ5489177.1"/>
    <property type="molecule type" value="Genomic_DNA"/>
</dbReference>
<dbReference type="GO" id="GO:0006879">
    <property type="term" value="P:intracellular iron ion homeostasis"/>
    <property type="evidence" value="ECO:0007669"/>
    <property type="project" value="TreeGrafter"/>
</dbReference>
<dbReference type="Pfam" id="PF08022">
    <property type="entry name" value="FAD_binding_8"/>
    <property type="match status" value="1"/>
</dbReference>
<feature type="transmembrane region" description="Helical" evidence="7">
    <location>
        <begin position="5"/>
        <end position="24"/>
    </location>
</feature>
<dbReference type="GO" id="GO:0015677">
    <property type="term" value="P:copper ion import"/>
    <property type="evidence" value="ECO:0007669"/>
    <property type="project" value="TreeGrafter"/>
</dbReference>
<keyword evidence="3 7" id="KW-0812">Transmembrane</keyword>
<dbReference type="GO" id="GO:0000293">
    <property type="term" value="F:ferric-chelate reductase activity"/>
    <property type="evidence" value="ECO:0007669"/>
    <property type="project" value="TreeGrafter"/>
</dbReference>
<dbReference type="FunFam" id="3.40.50.80:FF:000071">
    <property type="entry name" value="Cell surface metalloreductase (FreA), putative"/>
    <property type="match status" value="1"/>
</dbReference>
<dbReference type="GeneID" id="81623918"/>
<name>A0A9X0BYG5_9EURO</name>
<feature type="transmembrane region" description="Helical" evidence="7">
    <location>
        <begin position="60"/>
        <end position="78"/>
    </location>
</feature>
<evidence type="ECO:0000256" key="7">
    <source>
        <dbReference type="SAM" id="Phobius"/>
    </source>
</evidence>
<evidence type="ECO:0000313" key="9">
    <source>
        <dbReference type="EMBL" id="KAJ5489177.1"/>
    </source>
</evidence>
<evidence type="ECO:0000256" key="2">
    <source>
        <dbReference type="ARBA" id="ARBA00022448"/>
    </source>
</evidence>
<dbReference type="CDD" id="cd06186">
    <property type="entry name" value="NOX_Duox_like_FAD_NADP"/>
    <property type="match status" value="1"/>
</dbReference>
<comment type="subcellular location">
    <subcellularLocation>
        <location evidence="1">Membrane</location>
        <topology evidence="1">Multi-pass membrane protein</topology>
    </subcellularLocation>
</comment>
<evidence type="ECO:0000256" key="3">
    <source>
        <dbReference type="ARBA" id="ARBA00022692"/>
    </source>
</evidence>